<feature type="compositionally biased region" description="Basic and acidic residues" evidence="1">
    <location>
        <begin position="83"/>
        <end position="100"/>
    </location>
</feature>
<gene>
    <name evidence="2" type="ORF">LRP50_09575</name>
</gene>
<feature type="compositionally biased region" description="Polar residues" evidence="1">
    <location>
        <begin position="103"/>
        <end position="113"/>
    </location>
</feature>
<feature type="region of interest" description="Disordered" evidence="1">
    <location>
        <begin position="65"/>
        <end position="285"/>
    </location>
</feature>
<feature type="compositionally biased region" description="Polar residues" evidence="1">
    <location>
        <begin position="137"/>
        <end position="147"/>
    </location>
</feature>
<feature type="compositionally biased region" description="Low complexity" evidence="1">
    <location>
        <begin position="235"/>
        <end position="252"/>
    </location>
</feature>
<comment type="caution">
    <text evidence="2">The sequence shown here is derived from an EMBL/GenBank/DDBJ whole genome shotgun (WGS) entry which is preliminary data.</text>
</comment>
<keyword evidence="3" id="KW-1185">Reference proteome</keyword>
<evidence type="ECO:0000256" key="1">
    <source>
        <dbReference type="SAM" id="MobiDB-lite"/>
    </source>
</evidence>
<dbReference type="RefSeq" id="WP_274164241.1">
    <property type="nucleotide sequence ID" value="NZ_JAJUBC010000009.1"/>
</dbReference>
<dbReference type="EMBL" id="JAJUBC010000009">
    <property type="protein sequence ID" value="MDD1793375.1"/>
    <property type="molecule type" value="Genomic_DNA"/>
</dbReference>
<feature type="compositionally biased region" description="Polar residues" evidence="1">
    <location>
        <begin position="65"/>
        <end position="78"/>
    </location>
</feature>
<protein>
    <submittedName>
        <fullName evidence="2">Uncharacterized protein</fullName>
    </submittedName>
</protein>
<feature type="compositionally biased region" description="Basic and acidic residues" evidence="1">
    <location>
        <begin position="193"/>
        <end position="207"/>
    </location>
</feature>
<reference evidence="2" key="1">
    <citation type="submission" date="2021-12" db="EMBL/GenBank/DDBJ databases">
        <title>Enterovibrio ZSDZ35 sp. nov. and Enterovibrio ZSDZ42 sp. nov., isolated from coastal seawater in Qingdao.</title>
        <authorList>
            <person name="Zhang P."/>
        </authorList>
    </citation>
    <scope>NUCLEOTIDE SEQUENCE</scope>
    <source>
        <strain evidence="2">ZSDZ42</strain>
    </source>
</reference>
<evidence type="ECO:0000313" key="3">
    <source>
        <dbReference type="Proteomes" id="UP001149400"/>
    </source>
</evidence>
<feature type="compositionally biased region" description="Basic and acidic residues" evidence="1">
    <location>
        <begin position="148"/>
        <end position="166"/>
    </location>
</feature>
<sequence length="333" mass="36412">MNRLLGDYIRRNIDGMQTLKPVASSYYAGATRVTQEPGYSSGINRVNQFDADTLTIDAWHNVPSNAPSFENSSHSSDGVTYDEGDRTGSESSGKESKDAFSNKMGSTERNVSDSGADLLSSDHAQSVSPIDGRMGESSANTHSQQLNEQKRSAEIVNEANRERDNPRSASWQNADPNIERVHNEHVAASQHQAHSDSQLHEVTEDAANKAAKIGPKVGSRRQDFTQQVAASILGQSQNQSQTHTQTSTHTSSFASSLLRSKDNEPSSAPSSFRRQKARSEGSVSVNVTIDSVTIVSKQAPIQNPPQAERMVKSTWKPDLSLADYLRQRQEGER</sequence>
<accession>A0ABT5R0J9</accession>
<dbReference type="Proteomes" id="UP001149400">
    <property type="component" value="Unassembled WGS sequence"/>
</dbReference>
<evidence type="ECO:0000313" key="2">
    <source>
        <dbReference type="EMBL" id="MDD1793375.1"/>
    </source>
</evidence>
<organism evidence="2 3">
    <name type="scientific">Enterovibrio gelatinilyticus</name>
    <dbReference type="NCBI Taxonomy" id="2899819"/>
    <lineage>
        <taxon>Bacteria</taxon>
        <taxon>Pseudomonadati</taxon>
        <taxon>Pseudomonadota</taxon>
        <taxon>Gammaproteobacteria</taxon>
        <taxon>Vibrionales</taxon>
        <taxon>Vibrionaceae</taxon>
        <taxon>Enterovibrio</taxon>
    </lineage>
</organism>
<proteinExistence type="predicted"/>
<name>A0ABT5R0J9_9GAMM</name>